<dbReference type="Proteomes" id="UP000812277">
    <property type="component" value="Unassembled WGS sequence"/>
</dbReference>
<dbReference type="EMBL" id="JAHZIJ010000002">
    <property type="protein sequence ID" value="MBW7474234.1"/>
    <property type="molecule type" value="Genomic_DNA"/>
</dbReference>
<evidence type="ECO:0008006" key="3">
    <source>
        <dbReference type="Google" id="ProtNLM"/>
    </source>
</evidence>
<organism evidence="1 2">
    <name type="scientific">Paenibacillus oenotherae</name>
    <dbReference type="NCBI Taxonomy" id="1435645"/>
    <lineage>
        <taxon>Bacteria</taxon>
        <taxon>Bacillati</taxon>
        <taxon>Bacillota</taxon>
        <taxon>Bacilli</taxon>
        <taxon>Bacillales</taxon>
        <taxon>Paenibacillaceae</taxon>
        <taxon>Paenibacillus</taxon>
    </lineage>
</organism>
<gene>
    <name evidence="1" type="ORF">K0T92_05715</name>
</gene>
<sequence>MQFNLVNYGLQVGCIQMTAIASASMLQVGDSEQITLYSMFDTPPESVIVGPLVPLGIPEGEGESEVEAQTD</sequence>
<accession>A0ABS7D307</accession>
<evidence type="ECO:0000313" key="1">
    <source>
        <dbReference type="EMBL" id="MBW7474234.1"/>
    </source>
</evidence>
<keyword evidence="2" id="KW-1185">Reference proteome</keyword>
<name>A0ABS7D307_9BACL</name>
<reference evidence="1 2" key="1">
    <citation type="submission" date="2021-07" db="EMBL/GenBank/DDBJ databases">
        <title>Paenibacillus radiodurans sp. nov., isolated from the southeastern edge of Tengger Desert.</title>
        <authorList>
            <person name="Zhang G."/>
        </authorList>
    </citation>
    <scope>NUCLEOTIDE SEQUENCE [LARGE SCALE GENOMIC DNA]</scope>
    <source>
        <strain evidence="1 2">DT7-4</strain>
    </source>
</reference>
<comment type="caution">
    <text evidence="1">The sequence shown here is derived from an EMBL/GenBank/DDBJ whole genome shotgun (WGS) entry which is preliminary data.</text>
</comment>
<protein>
    <recommendedName>
        <fullName evidence="3">Spore germination protein PD</fullName>
    </recommendedName>
</protein>
<evidence type="ECO:0000313" key="2">
    <source>
        <dbReference type="Proteomes" id="UP000812277"/>
    </source>
</evidence>
<proteinExistence type="predicted"/>